<keyword evidence="3" id="KW-1185">Reference proteome</keyword>
<organism evidence="2 3">
    <name type="scientific">Niastella vici</name>
    <dbReference type="NCBI Taxonomy" id="1703345"/>
    <lineage>
        <taxon>Bacteria</taxon>
        <taxon>Pseudomonadati</taxon>
        <taxon>Bacteroidota</taxon>
        <taxon>Chitinophagia</taxon>
        <taxon>Chitinophagales</taxon>
        <taxon>Chitinophagaceae</taxon>
        <taxon>Niastella</taxon>
    </lineage>
</organism>
<accession>A0A1V9FEM2</accession>
<dbReference type="Proteomes" id="UP000192796">
    <property type="component" value="Unassembled WGS sequence"/>
</dbReference>
<feature type="transmembrane region" description="Helical" evidence="1">
    <location>
        <begin position="151"/>
        <end position="172"/>
    </location>
</feature>
<name>A0A1V9FEM2_9BACT</name>
<feature type="transmembrane region" description="Helical" evidence="1">
    <location>
        <begin position="56"/>
        <end position="82"/>
    </location>
</feature>
<dbReference type="AlphaFoldDB" id="A0A1V9FEM2"/>
<proteinExistence type="predicted"/>
<evidence type="ECO:0000313" key="3">
    <source>
        <dbReference type="Proteomes" id="UP000192796"/>
    </source>
</evidence>
<protein>
    <submittedName>
        <fullName evidence="2">Uncharacterized protein</fullName>
    </submittedName>
</protein>
<dbReference type="EMBL" id="LVYD01000124">
    <property type="protein sequence ID" value="OQP56813.1"/>
    <property type="molecule type" value="Genomic_DNA"/>
</dbReference>
<feature type="transmembrane region" description="Helical" evidence="1">
    <location>
        <begin position="111"/>
        <end position="130"/>
    </location>
</feature>
<keyword evidence="1" id="KW-0472">Membrane</keyword>
<evidence type="ECO:0000256" key="1">
    <source>
        <dbReference type="SAM" id="Phobius"/>
    </source>
</evidence>
<comment type="caution">
    <text evidence="2">The sequence shown here is derived from an EMBL/GenBank/DDBJ whole genome shotgun (WGS) entry which is preliminary data.</text>
</comment>
<sequence>MKKKIFRDRLYNFILPLVFLEWWYVMLALIFVVLIETYIVKLFIKEKFKRLLALLIKANIITTLMGFLFQGIIRVVLGIIIYSTTDQDFVNNPVILGIFGNVGIGSKFDSAAISDIITSMIICLVVSVIIEGNMIKKDLQNTHNSTVISKSVLIANIISYLLLTPWVFYNFYRASK</sequence>
<reference evidence="2 3" key="1">
    <citation type="submission" date="2016-03" db="EMBL/GenBank/DDBJ databases">
        <title>Niastella vici sp. nov., isolated from farmland soil.</title>
        <authorList>
            <person name="Chen L."/>
            <person name="Wang D."/>
            <person name="Yang S."/>
            <person name="Wang G."/>
        </authorList>
    </citation>
    <scope>NUCLEOTIDE SEQUENCE [LARGE SCALE GENOMIC DNA]</scope>
    <source>
        <strain evidence="2 3">DJ57</strain>
    </source>
</reference>
<keyword evidence="1" id="KW-0812">Transmembrane</keyword>
<keyword evidence="1" id="KW-1133">Transmembrane helix</keyword>
<evidence type="ECO:0000313" key="2">
    <source>
        <dbReference type="EMBL" id="OQP56813.1"/>
    </source>
</evidence>
<gene>
    <name evidence="2" type="ORF">A3860_09520</name>
</gene>
<dbReference type="RefSeq" id="WP_081155776.1">
    <property type="nucleotide sequence ID" value="NZ_LVYD01000124.1"/>
</dbReference>
<feature type="transmembrane region" description="Helical" evidence="1">
    <location>
        <begin position="22"/>
        <end position="44"/>
    </location>
</feature>
<dbReference type="OrthoDB" id="9933297at2"/>